<organism evidence="1 2">
    <name type="scientific">Rhododendron molle</name>
    <name type="common">Chinese azalea</name>
    <name type="synonym">Azalea mollis</name>
    <dbReference type="NCBI Taxonomy" id="49168"/>
    <lineage>
        <taxon>Eukaryota</taxon>
        <taxon>Viridiplantae</taxon>
        <taxon>Streptophyta</taxon>
        <taxon>Embryophyta</taxon>
        <taxon>Tracheophyta</taxon>
        <taxon>Spermatophyta</taxon>
        <taxon>Magnoliopsida</taxon>
        <taxon>eudicotyledons</taxon>
        <taxon>Gunneridae</taxon>
        <taxon>Pentapetalae</taxon>
        <taxon>asterids</taxon>
        <taxon>Ericales</taxon>
        <taxon>Ericaceae</taxon>
        <taxon>Ericoideae</taxon>
        <taxon>Rhodoreae</taxon>
        <taxon>Rhododendron</taxon>
    </lineage>
</organism>
<dbReference type="EMBL" id="CM046391">
    <property type="protein sequence ID" value="KAI8559929.1"/>
    <property type="molecule type" value="Genomic_DNA"/>
</dbReference>
<name>A0ACC0P4H0_RHOML</name>
<dbReference type="Proteomes" id="UP001062846">
    <property type="component" value="Chromosome 4"/>
</dbReference>
<protein>
    <submittedName>
        <fullName evidence="1">Uncharacterized protein</fullName>
    </submittedName>
</protein>
<reference evidence="1" key="1">
    <citation type="submission" date="2022-02" db="EMBL/GenBank/DDBJ databases">
        <title>Plant Genome Project.</title>
        <authorList>
            <person name="Zhang R.-G."/>
        </authorList>
    </citation>
    <scope>NUCLEOTIDE SEQUENCE</scope>
    <source>
        <strain evidence="1">AT1</strain>
    </source>
</reference>
<comment type="caution">
    <text evidence="1">The sequence shown here is derived from an EMBL/GenBank/DDBJ whole genome shotgun (WGS) entry which is preliminary data.</text>
</comment>
<evidence type="ECO:0000313" key="1">
    <source>
        <dbReference type="EMBL" id="KAI8559929.1"/>
    </source>
</evidence>
<sequence length="79" mass="9083">MMLYEMASKEHMVLLGGYLELLNEPDCWSDELEAARGMDPAVGEWMSWPRDPPGLMYRPRDRNPGRCSSSHQIEKLADD</sequence>
<gene>
    <name evidence="1" type="ORF">RHMOL_Rhmol04G0214600</name>
</gene>
<evidence type="ECO:0000313" key="2">
    <source>
        <dbReference type="Proteomes" id="UP001062846"/>
    </source>
</evidence>
<accession>A0ACC0P4H0</accession>
<proteinExistence type="predicted"/>
<keyword evidence="2" id="KW-1185">Reference proteome</keyword>